<gene>
    <name evidence="3" type="ORF">Tci_042778</name>
</gene>
<dbReference type="AlphaFoldDB" id="A0A6L2MAV4"/>
<feature type="region of interest" description="Disordered" evidence="2">
    <location>
        <begin position="1"/>
        <end position="32"/>
    </location>
</feature>
<organism evidence="3">
    <name type="scientific">Tanacetum cinerariifolium</name>
    <name type="common">Dalmatian daisy</name>
    <name type="synonym">Chrysanthemum cinerariifolium</name>
    <dbReference type="NCBI Taxonomy" id="118510"/>
    <lineage>
        <taxon>Eukaryota</taxon>
        <taxon>Viridiplantae</taxon>
        <taxon>Streptophyta</taxon>
        <taxon>Embryophyta</taxon>
        <taxon>Tracheophyta</taxon>
        <taxon>Spermatophyta</taxon>
        <taxon>Magnoliopsida</taxon>
        <taxon>eudicotyledons</taxon>
        <taxon>Gunneridae</taxon>
        <taxon>Pentapetalae</taxon>
        <taxon>asterids</taxon>
        <taxon>campanulids</taxon>
        <taxon>Asterales</taxon>
        <taxon>Asteraceae</taxon>
        <taxon>Asteroideae</taxon>
        <taxon>Anthemideae</taxon>
        <taxon>Anthemidinae</taxon>
        <taxon>Tanacetum</taxon>
    </lineage>
</organism>
<comment type="caution">
    <text evidence="3">The sequence shown here is derived from an EMBL/GenBank/DDBJ whole genome shotgun (WGS) entry which is preliminary data.</text>
</comment>
<protein>
    <submittedName>
        <fullName evidence="3">Uncharacterized protein</fullName>
    </submittedName>
</protein>
<proteinExistence type="predicted"/>
<evidence type="ECO:0000256" key="1">
    <source>
        <dbReference type="SAM" id="Coils"/>
    </source>
</evidence>
<evidence type="ECO:0000313" key="3">
    <source>
        <dbReference type="EMBL" id="GEU70800.1"/>
    </source>
</evidence>
<keyword evidence="1" id="KW-0175">Coiled coil</keyword>
<sequence length="440" mass="50667">MMVQAQEELDKDLPEGTVPAHSNDPDLSRVNTLGSGENRLKLKELMDLCIKLSDRVLNLETTKTAQAKEIANLKKRVKRLERKRKSRSHGLKRLYKVRLSVRVESSVDEESLDEEDLSKHGRISDIDPNQDIYLVNVHRNEYIFGVNDQHDTIMFDDDRDLQGEEVIVEEVNASSIATSVTAAATTIVSFVELTLAQALAKIKTSKPKARGIVMQEPSEATITTTIIPLIKSQDKGKGIIIENVNLAWDDVQAKIEANYEMAQRLQAKEQEQLTDAKKEKLFMEFLEKRRNFFAAKRADEKRNKPLTKAQQRSLMSTYLKNMDGWKPRALKNKSFVEIKELFDKAMKRINRFVDFRTELVEESTKKAQAKIAQESSSKIVGDELEQEIAKQRLKDENESAELKRWRKSFFQIIRVGDNSQMYLTFNKMLKNFDREDLEVL</sequence>
<dbReference type="EMBL" id="BKCJ010006184">
    <property type="protein sequence ID" value="GEU70800.1"/>
    <property type="molecule type" value="Genomic_DNA"/>
</dbReference>
<evidence type="ECO:0000256" key="2">
    <source>
        <dbReference type="SAM" id="MobiDB-lite"/>
    </source>
</evidence>
<reference evidence="3" key="1">
    <citation type="journal article" date="2019" name="Sci. Rep.">
        <title>Draft genome of Tanacetum cinerariifolium, the natural source of mosquito coil.</title>
        <authorList>
            <person name="Yamashiro T."/>
            <person name="Shiraishi A."/>
            <person name="Satake H."/>
            <person name="Nakayama K."/>
        </authorList>
    </citation>
    <scope>NUCLEOTIDE SEQUENCE</scope>
</reference>
<name>A0A6L2MAV4_TANCI</name>
<accession>A0A6L2MAV4</accession>
<feature type="coiled-coil region" evidence="1">
    <location>
        <begin position="56"/>
        <end position="83"/>
    </location>
</feature>